<evidence type="ECO:0000256" key="5">
    <source>
        <dbReference type="ARBA" id="ARBA00022692"/>
    </source>
</evidence>
<comment type="caution">
    <text evidence="14">The sequence shown here is derived from an EMBL/GenBank/DDBJ whole genome shotgun (WGS) entry which is preliminary data.</text>
</comment>
<comment type="similarity">
    <text evidence="3">Belongs to the NDC1 family.</text>
</comment>
<reference evidence="14 15" key="1">
    <citation type="journal article" date="2018" name="Evol. Lett.">
        <title>Horizontal gene cluster transfer increased hallucinogenic mushroom diversity.</title>
        <authorList>
            <person name="Reynolds H.T."/>
            <person name="Vijayakumar V."/>
            <person name="Gluck-Thaler E."/>
            <person name="Korotkin H.B."/>
            <person name="Matheny P.B."/>
            <person name="Slot J.C."/>
        </authorList>
    </citation>
    <scope>NUCLEOTIDE SEQUENCE [LARGE SCALE GENOMIC DNA]</scope>
    <source>
        <strain evidence="14 15">SRW20</strain>
    </source>
</reference>
<evidence type="ECO:0000256" key="9">
    <source>
        <dbReference type="ARBA" id="ARBA00023010"/>
    </source>
</evidence>
<dbReference type="GO" id="GO:0030674">
    <property type="term" value="F:protein-macromolecule adaptor activity"/>
    <property type="evidence" value="ECO:0007669"/>
    <property type="project" value="TreeGrafter"/>
</dbReference>
<evidence type="ECO:0000256" key="12">
    <source>
        <dbReference type="ARBA" id="ARBA00023242"/>
    </source>
</evidence>
<dbReference type="GO" id="GO:0031965">
    <property type="term" value="C:nuclear membrane"/>
    <property type="evidence" value="ECO:0007669"/>
    <property type="project" value="UniProtKB-SubCell"/>
</dbReference>
<dbReference type="InterPro" id="IPR019049">
    <property type="entry name" value="Nucleoporin_prot_Ndc1/Nup"/>
</dbReference>
<evidence type="ECO:0000313" key="14">
    <source>
        <dbReference type="EMBL" id="PPR07533.1"/>
    </source>
</evidence>
<protein>
    <recommendedName>
        <fullName evidence="16">Nucleoporin protein Ndc1-Nup</fullName>
    </recommendedName>
</protein>
<proteinExistence type="inferred from homology"/>
<evidence type="ECO:0000256" key="13">
    <source>
        <dbReference type="SAM" id="Phobius"/>
    </source>
</evidence>
<dbReference type="GO" id="GO:0051028">
    <property type="term" value="P:mRNA transport"/>
    <property type="evidence" value="ECO:0007669"/>
    <property type="project" value="UniProtKB-KW"/>
</dbReference>
<keyword evidence="12" id="KW-0539">Nucleus</keyword>
<evidence type="ECO:0000256" key="6">
    <source>
        <dbReference type="ARBA" id="ARBA00022816"/>
    </source>
</evidence>
<feature type="transmembrane region" description="Helical" evidence="13">
    <location>
        <begin position="181"/>
        <end position="200"/>
    </location>
</feature>
<feature type="transmembrane region" description="Helical" evidence="13">
    <location>
        <begin position="221"/>
        <end position="248"/>
    </location>
</feature>
<feature type="transmembrane region" description="Helical" evidence="13">
    <location>
        <begin position="133"/>
        <end position="154"/>
    </location>
</feature>
<evidence type="ECO:0000313" key="15">
    <source>
        <dbReference type="Proteomes" id="UP000284706"/>
    </source>
</evidence>
<keyword evidence="8 13" id="KW-1133">Transmembrane helix</keyword>
<keyword evidence="7" id="KW-0653">Protein transport</keyword>
<feature type="transmembrane region" description="Helical" evidence="13">
    <location>
        <begin position="94"/>
        <end position="112"/>
    </location>
</feature>
<keyword evidence="11 13" id="KW-0472">Membrane</keyword>
<evidence type="ECO:0000256" key="7">
    <source>
        <dbReference type="ARBA" id="ARBA00022927"/>
    </source>
</evidence>
<dbReference type="OrthoDB" id="67850at2759"/>
<dbReference type="InParanoid" id="A0A409YX41"/>
<evidence type="ECO:0000256" key="8">
    <source>
        <dbReference type="ARBA" id="ARBA00022989"/>
    </source>
</evidence>
<evidence type="ECO:0000256" key="1">
    <source>
        <dbReference type="ARBA" id="ARBA00004232"/>
    </source>
</evidence>
<dbReference type="GO" id="GO:0015031">
    <property type="term" value="P:protein transport"/>
    <property type="evidence" value="ECO:0007669"/>
    <property type="project" value="UniProtKB-KW"/>
</dbReference>
<dbReference type="PANTHER" id="PTHR13269">
    <property type="entry name" value="NUCLEOPORIN NDC1"/>
    <property type="match status" value="1"/>
</dbReference>
<accession>A0A409YX41</accession>
<keyword evidence="9" id="KW-0811">Translocation</keyword>
<dbReference type="AlphaFoldDB" id="A0A409YX41"/>
<dbReference type="GO" id="GO:0005816">
    <property type="term" value="C:spindle pole body"/>
    <property type="evidence" value="ECO:0007669"/>
    <property type="project" value="TreeGrafter"/>
</dbReference>
<dbReference type="Proteomes" id="UP000284706">
    <property type="component" value="Unassembled WGS sequence"/>
</dbReference>
<evidence type="ECO:0000256" key="4">
    <source>
        <dbReference type="ARBA" id="ARBA00022448"/>
    </source>
</evidence>
<comment type="subcellular location">
    <subcellularLocation>
        <location evidence="1">Nucleus membrane</location>
        <topology evidence="1">Multi-pass membrane protein</topology>
    </subcellularLocation>
    <subcellularLocation>
        <location evidence="2">Nucleus</location>
        <location evidence="2">Nuclear pore complex</location>
    </subcellularLocation>
</comment>
<keyword evidence="15" id="KW-1185">Reference proteome</keyword>
<dbReference type="STRING" id="231916.A0A409YX41"/>
<keyword evidence="5 13" id="KW-0812">Transmembrane</keyword>
<dbReference type="Pfam" id="PF09531">
    <property type="entry name" value="Ndc1_Nup"/>
    <property type="match status" value="1"/>
</dbReference>
<dbReference type="GO" id="GO:0070631">
    <property type="term" value="P:spindle pole body localization"/>
    <property type="evidence" value="ECO:0007669"/>
    <property type="project" value="TreeGrafter"/>
</dbReference>
<dbReference type="EMBL" id="NHYE01000103">
    <property type="protein sequence ID" value="PPR07533.1"/>
    <property type="molecule type" value="Genomic_DNA"/>
</dbReference>
<dbReference type="GO" id="GO:0006999">
    <property type="term" value="P:nuclear pore organization"/>
    <property type="evidence" value="ECO:0007669"/>
    <property type="project" value="TreeGrafter"/>
</dbReference>
<organism evidence="14 15">
    <name type="scientific">Gymnopilus dilepis</name>
    <dbReference type="NCBI Taxonomy" id="231916"/>
    <lineage>
        <taxon>Eukaryota</taxon>
        <taxon>Fungi</taxon>
        <taxon>Dikarya</taxon>
        <taxon>Basidiomycota</taxon>
        <taxon>Agaricomycotina</taxon>
        <taxon>Agaricomycetes</taxon>
        <taxon>Agaricomycetidae</taxon>
        <taxon>Agaricales</taxon>
        <taxon>Agaricineae</taxon>
        <taxon>Hymenogastraceae</taxon>
        <taxon>Gymnopilus</taxon>
    </lineage>
</organism>
<keyword evidence="4" id="KW-0813">Transport</keyword>
<evidence type="ECO:0000256" key="10">
    <source>
        <dbReference type="ARBA" id="ARBA00023132"/>
    </source>
</evidence>
<dbReference type="PANTHER" id="PTHR13269:SF6">
    <property type="entry name" value="NUCLEOPORIN NDC1"/>
    <property type="match status" value="1"/>
</dbReference>
<keyword evidence="6" id="KW-0509">mRNA transport</keyword>
<evidence type="ECO:0000256" key="3">
    <source>
        <dbReference type="ARBA" id="ARBA00005760"/>
    </source>
</evidence>
<dbReference type="GO" id="GO:0070762">
    <property type="term" value="C:nuclear pore transmembrane ring"/>
    <property type="evidence" value="ECO:0007669"/>
    <property type="project" value="TreeGrafter"/>
</dbReference>
<gene>
    <name evidence="14" type="ORF">CVT26_013557</name>
</gene>
<name>A0A409YX41_9AGAR</name>
<evidence type="ECO:0000256" key="11">
    <source>
        <dbReference type="ARBA" id="ARBA00023136"/>
    </source>
</evidence>
<feature type="transmembrane region" description="Helical" evidence="13">
    <location>
        <begin position="55"/>
        <end position="74"/>
    </location>
</feature>
<sequence length="768" mass="84519">MSATALYASTSRTAPSTPIRAITSTIASRSTPALPPASEAYEPLVKSFFRHRLKYVLVLSALSSWAVQSTWAWWAVDGASGGDGLFGKTWARVALAFSPSLLVVFLTPRRLGTTSPQSTIKTALAQNSTRIAFATYLASATAALVVHVIMAYAYESSARGDPKLSVFVKSKKHPHYLNGRLVFLLVSQFVTSIAFTLRGAMTDRFSYRWTYAISKTTPRSLVLTVSLFISLINTLLSLLASAIFFALLRLCLPVLYKLPLIPHLLRPFTAHFLRGQWTVLLPLGNLGLVFRAGCLAYSTFLVWELSDVFFEHVVSEVWLTFLDSSHFSVLMTVDHFTQPTPVSAFSPDPNTTVVSGTTSVDRIYKFFAYSELLELASSTIPSSASRRSSLFGDQKSSSLNLWGTLARESLLLLGEDYQLLLRRGKPPLPPVAPVVPAKPKVLPNPSPEVAKPATLLRQRVWKGDAGAYVSGTQSPGEAALDALAADGPLVKAAEAGMDRFSHQVPELFRSVSHAKSPTKDEHAVTKQMEKKNDNAPLGVGDVTSALKNVLNIQKHVDAFKSKTHNALAERARKVWSRYGREEVGDRVVRFLQWWSEERVSRVVEGAVAYRELDVLVIDVLSHLVCASLQEDTYGTVQRDIPKILEAFTSFLIAIEEYQVELNGLLKPLPTDPEALAKMSAKERYERNALEVEVWRAGEVLGFVGDGEDHFSYSLFSASADGTYLRLAGLKEAIARIVRTFGDKLLAFKFPPRVAGKLQGFVDYSVPVQ</sequence>
<keyword evidence="10" id="KW-0906">Nuclear pore complex</keyword>
<evidence type="ECO:0008006" key="16">
    <source>
        <dbReference type="Google" id="ProtNLM"/>
    </source>
</evidence>
<evidence type="ECO:0000256" key="2">
    <source>
        <dbReference type="ARBA" id="ARBA00004567"/>
    </source>
</evidence>